<dbReference type="PANTHER" id="PTHR45769">
    <property type="entry name" value="ADENOSINE KINASE"/>
    <property type="match status" value="1"/>
</dbReference>
<comment type="pathway">
    <text evidence="1 10">Purine metabolism; AMP biosynthesis via salvage pathway; AMP from adenosine: step 1/1.</text>
</comment>
<evidence type="ECO:0000256" key="8">
    <source>
        <dbReference type="ARBA" id="ARBA00022840"/>
    </source>
</evidence>
<keyword evidence="5 10" id="KW-0660">Purine salvage</keyword>
<sequence length="351" mass="38970">MATSQKLSKCSEGIILGCGNPLLDLQTDVNLEYLQKWNLNENDAILASDQHIPMFEELVKNPNTLYLPGGATQNTLRVFQWITNEPNRATFFGCIGDDKYGVILREKAREAGLNVCYQVKKGKKTGMCAALITGQQRSLCAHLAAANLFTFDHLEEVENRTIIDKAQYFYISGFFITVCPEAVKFIAKHASEHNKVLTFNLAAQFIPKLFGDDFLAILSYVDILFGNESEALAFAEANHYNTHDLHEIGARIAAFPKVNTRRNRIVIITQGSDPTLVFQMGDDALMEFSVQKLKAEEIIDTNGAGDAFVGGFLAQFVQNKSIAECIECGHYAARAIIQQEGCTIPPTCLYH</sequence>
<dbReference type="EC" id="2.7.1.20" evidence="3 10"/>
<protein>
    <recommendedName>
        <fullName evidence="3 10">Adenosine kinase</fullName>
        <shortName evidence="10">AK</shortName>
        <ecNumber evidence="3 10">2.7.1.20</ecNumber>
    </recommendedName>
    <alternativeName>
        <fullName evidence="10">Adenosine 5'-phosphotransferase</fullName>
    </alternativeName>
</protein>
<dbReference type="GO" id="GO:0006144">
    <property type="term" value="P:purine nucleobase metabolic process"/>
    <property type="evidence" value="ECO:0007669"/>
    <property type="project" value="TreeGrafter"/>
</dbReference>
<gene>
    <name evidence="12" type="ORF">TCLT_LOCUS388</name>
</gene>
<dbReference type="OrthoDB" id="432447at2759"/>
<comment type="catalytic activity">
    <reaction evidence="10">
        <text>adenosine + ATP = AMP + ADP + H(+)</text>
        <dbReference type="Rhea" id="RHEA:20824"/>
        <dbReference type="ChEBI" id="CHEBI:15378"/>
        <dbReference type="ChEBI" id="CHEBI:16335"/>
        <dbReference type="ChEBI" id="CHEBI:30616"/>
        <dbReference type="ChEBI" id="CHEBI:456215"/>
        <dbReference type="ChEBI" id="CHEBI:456216"/>
        <dbReference type="EC" id="2.7.1.20"/>
    </reaction>
</comment>
<dbReference type="SUPFAM" id="SSF53613">
    <property type="entry name" value="Ribokinase-like"/>
    <property type="match status" value="1"/>
</dbReference>
<comment type="cofactor">
    <cofactor evidence="10">
        <name>Mg(2+)</name>
        <dbReference type="ChEBI" id="CHEBI:18420"/>
    </cofactor>
    <text evidence="10">Binds 3 Mg(2+) ions per subunit.</text>
</comment>
<dbReference type="GO" id="GO:0044209">
    <property type="term" value="P:AMP salvage"/>
    <property type="evidence" value="ECO:0007669"/>
    <property type="project" value="UniProtKB-UniRule"/>
</dbReference>
<reference evidence="14" key="1">
    <citation type="submission" date="2016-04" db="UniProtKB">
        <authorList>
            <consortium name="WormBaseParasite"/>
        </authorList>
    </citation>
    <scope>IDENTIFICATION</scope>
</reference>
<dbReference type="UniPathway" id="UPA00588">
    <property type="reaction ID" value="UER00659"/>
</dbReference>
<feature type="active site" description="Proton acceptor" evidence="9">
    <location>
        <position position="306"/>
    </location>
</feature>
<evidence type="ECO:0000256" key="3">
    <source>
        <dbReference type="ARBA" id="ARBA00012119"/>
    </source>
</evidence>
<dbReference type="GO" id="GO:0004001">
    <property type="term" value="F:adenosine kinase activity"/>
    <property type="evidence" value="ECO:0007669"/>
    <property type="project" value="UniProtKB-UniRule"/>
</dbReference>
<keyword evidence="6 10" id="KW-0547">Nucleotide-binding</keyword>
<dbReference type="Proteomes" id="UP000276776">
    <property type="component" value="Unassembled WGS sequence"/>
</dbReference>
<organism evidence="14">
    <name type="scientific">Thelazia callipaeda</name>
    <name type="common">Oriental eyeworm</name>
    <name type="synonym">Parasitic nematode</name>
    <dbReference type="NCBI Taxonomy" id="103827"/>
    <lineage>
        <taxon>Eukaryota</taxon>
        <taxon>Metazoa</taxon>
        <taxon>Ecdysozoa</taxon>
        <taxon>Nematoda</taxon>
        <taxon>Chromadorea</taxon>
        <taxon>Rhabditida</taxon>
        <taxon>Spirurina</taxon>
        <taxon>Spiruromorpha</taxon>
        <taxon>Thelazioidea</taxon>
        <taxon>Thelaziidae</taxon>
        <taxon>Thelazia</taxon>
    </lineage>
</organism>
<dbReference type="PANTHER" id="PTHR45769:SF3">
    <property type="entry name" value="ADENOSINE KINASE"/>
    <property type="match status" value="1"/>
</dbReference>
<reference evidence="12 13" key="2">
    <citation type="submission" date="2018-11" db="EMBL/GenBank/DDBJ databases">
        <authorList>
            <consortium name="Pathogen Informatics"/>
        </authorList>
    </citation>
    <scope>NUCLEOTIDE SEQUENCE [LARGE SCALE GENOMIC DNA]</scope>
</reference>
<evidence type="ECO:0000256" key="9">
    <source>
        <dbReference type="PIRSR" id="PIRSR601805-1"/>
    </source>
</evidence>
<feature type="domain" description="Carbohydrate kinase PfkB" evidence="11">
    <location>
        <begin position="42"/>
        <end position="345"/>
    </location>
</feature>
<dbReference type="InterPro" id="IPR011611">
    <property type="entry name" value="PfkB_dom"/>
</dbReference>
<keyword evidence="4 10" id="KW-0808">Transferase</keyword>
<comment type="subcellular location">
    <subcellularLocation>
        <location evidence="10">Nucleus</location>
    </subcellularLocation>
</comment>
<dbReference type="InterPro" id="IPR001805">
    <property type="entry name" value="Adenokinase"/>
</dbReference>
<evidence type="ECO:0000256" key="1">
    <source>
        <dbReference type="ARBA" id="ARBA00004801"/>
    </source>
</evidence>
<dbReference type="EMBL" id="UYYF01000026">
    <property type="protein sequence ID" value="VDM95339.1"/>
    <property type="molecule type" value="Genomic_DNA"/>
</dbReference>
<evidence type="ECO:0000256" key="6">
    <source>
        <dbReference type="ARBA" id="ARBA00022741"/>
    </source>
</evidence>
<name>A0A158RAP5_THECL</name>
<dbReference type="GO" id="GO:0005634">
    <property type="term" value="C:nucleus"/>
    <property type="evidence" value="ECO:0007669"/>
    <property type="project" value="UniProtKB-SubCell"/>
</dbReference>
<dbReference type="GO" id="GO:0005524">
    <property type="term" value="F:ATP binding"/>
    <property type="evidence" value="ECO:0007669"/>
    <property type="project" value="UniProtKB-UniRule"/>
</dbReference>
<dbReference type="WBParaSite" id="TCLT_0000038701-mRNA-1">
    <property type="protein sequence ID" value="TCLT_0000038701-mRNA-1"/>
    <property type="gene ID" value="TCLT_0000038701"/>
</dbReference>
<comment type="function">
    <text evidence="10">ATP dependent phosphorylation of adenosine and other related nucleoside analogs to monophosphate derivatives.</text>
</comment>
<dbReference type="InterPro" id="IPR029056">
    <property type="entry name" value="Ribokinase-like"/>
</dbReference>
<evidence type="ECO:0000313" key="12">
    <source>
        <dbReference type="EMBL" id="VDM95339.1"/>
    </source>
</evidence>
<keyword evidence="10" id="KW-0539">Nucleus</keyword>
<keyword evidence="7 10" id="KW-0418">Kinase</keyword>
<evidence type="ECO:0000259" key="11">
    <source>
        <dbReference type="Pfam" id="PF00294"/>
    </source>
</evidence>
<evidence type="ECO:0000256" key="5">
    <source>
        <dbReference type="ARBA" id="ARBA00022726"/>
    </source>
</evidence>
<dbReference type="InterPro" id="IPR002173">
    <property type="entry name" value="Carboh/pur_kinase_PfkB_CS"/>
</dbReference>
<dbReference type="Gene3D" id="3.40.1190.20">
    <property type="match status" value="1"/>
</dbReference>
<keyword evidence="13" id="KW-1185">Reference proteome</keyword>
<accession>A0A158RAP5</accession>
<dbReference type="GO" id="GO:0006166">
    <property type="term" value="P:purine ribonucleoside salvage"/>
    <property type="evidence" value="ECO:0007669"/>
    <property type="project" value="UniProtKB-KW"/>
</dbReference>
<dbReference type="PROSITE" id="PS00584">
    <property type="entry name" value="PFKB_KINASES_2"/>
    <property type="match status" value="1"/>
</dbReference>
<comment type="subunit">
    <text evidence="10">Monomer.</text>
</comment>
<evidence type="ECO:0000256" key="4">
    <source>
        <dbReference type="ARBA" id="ARBA00022679"/>
    </source>
</evidence>
<dbReference type="FunFam" id="3.40.1190.20:FF:000014">
    <property type="entry name" value="ADO1p Adenosine kinase"/>
    <property type="match status" value="1"/>
</dbReference>
<comment type="similarity">
    <text evidence="2 10">Belongs to the carbohydrate kinase PfkB family.</text>
</comment>
<dbReference type="Pfam" id="PF00294">
    <property type="entry name" value="PfkB"/>
    <property type="match status" value="1"/>
</dbReference>
<keyword evidence="8 10" id="KW-0067">ATP-binding</keyword>
<evidence type="ECO:0000256" key="2">
    <source>
        <dbReference type="ARBA" id="ARBA00010688"/>
    </source>
</evidence>
<keyword evidence="10" id="KW-0460">Magnesium</keyword>
<dbReference type="CDD" id="cd01168">
    <property type="entry name" value="adenosine_kinase"/>
    <property type="match status" value="1"/>
</dbReference>
<dbReference type="AlphaFoldDB" id="A0A158RAP5"/>
<dbReference type="GO" id="GO:0005829">
    <property type="term" value="C:cytosol"/>
    <property type="evidence" value="ECO:0007669"/>
    <property type="project" value="TreeGrafter"/>
</dbReference>
<dbReference type="Gene3D" id="3.30.1110.10">
    <property type="match status" value="1"/>
</dbReference>
<evidence type="ECO:0000313" key="14">
    <source>
        <dbReference type="WBParaSite" id="TCLT_0000038701-mRNA-1"/>
    </source>
</evidence>
<evidence type="ECO:0000256" key="7">
    <source>
        <dbReference type="ARBA" id="ARBA00022777"/>
    </source>
</evidence>
<proteinExistence type="inferred from homology"/>
<evidence type="ECO:0000313" key="13">
    <source>
        <dbReference type="Proteomes" id="UP000276776"/>
    </source>
</evidence>
<dbReference type="PRINTS" id="PR00989">
    <property type="entry name" value="ADENOKINASE"/>
</dbReference>
<dbReference type="STRING" id="103827.A0A158RAP5"/>
<evidence type="ECO:0000256" key="10">
    <source>
        <dbReference type="RuleBase" id="RU368116"/>
    </source>
</evidence>
<dbReference type="OMA" id="RTMCTYL"/>